<dbReference type="Proteomes" id="UP000660381">
    <property type="component" value="Unassembled WGS sequence"/>
</dbReference>
<name>A0ABR8J8S6_9NOST</name>
<protein>
    <submittedName>
        <fullName evidence="2">HNH endonuclease</fullName>
    </submittedName>
</protein>
<keyword evidence="2" id="KW-0255">Endonuclease</keyword>
<proteinExistence type="predicted"/>
<organism evidence="2 3">
    <name type="scientific">Anabaena catenula FACHB-362</name>
    <dbReference type="NCBI Taxonomy" id="2692877"/>
    <lineage>
        <taxon>Bacteria</taxon>
        <taxon>Bacillati</taxon>
        <taxon>Cyanobacteriota</taxon>
        <taxon>Cyanophyceae</taxon>
        <taxon>Nostocales</taxon>
        <taxon>Nostocaceae</taxon>
        <taxon>Anabaena</taxon>
    </lineage>
</organism>
<dbReference type="RefSeq" id="WP_190908206.1">
    <property type="nucleotide sequence ID" value="NZ_JACJTQ010000036.1"/>
</dbReference>
<evidence type="ECO:0000259" key="1">
    <source>
        <dbReference type="Pfam" id="PF14279"/>
    </source>
</evidence>
<dbReference type="InterPro" id="IPR029471">
    <property type="entry name" value="HNH_5"/>
</dbReference>
<gene>
    <name evidence="2" type="ORF">H6G68_19935</name>
</gene>
<comment type="caution">
    <text evidence="2">The sequence shown here is derived from an EMBL/GenBank/DDBJ whole genome shotgun (WGS) entry which is preliminary data.</text>
</comment>
<keyword evidence="3" id="KW-1185">Reference proteome</keyword>
<evidence type="ECO:0000313" key="3">
    <source>
        <dbReference type="Proteomes" id="UP000660381"/>
    </source>
</evidence>
<keyword evidence="2" id="KW-0540">Nuclease</keyword>
<feature type="domain" description="HNH endonuclease 5" evidence="1">
    <location>
        <begin position="3"/>
        <end position="43"/>
    </location>
</feature>
<dbReference type="EMBL" id="JACJTQ010000036">
    <property type="protein sequence ID" value="MBD2693995.1"/>
    <property type="molecule type" value="Genomic_DNA"/>
</dbReference>
<reference evidence="2 3" key="1">
    <citation type="journal article" date="2020" name="ISME J.">
        <title>Comparative genomics reveals insights into cyanobacterial evolution and habitat adaptation.</title>
        <authorList>
            <person name="Chen M.Y."/>
            <person name="Teng W.K."/>
            <person name="Zhao L."/>
            <person name="Hu C.X."/>
            <person name="Zhou Y.K."/>
            <person name="Han B.P."/>
            <person name="Song L.R."/>
            <person name="Shu W.S."/>
        </authorList>
    </citation>
    <scope>NUCLEOTIDE SEQUENCE [LARGE SCALE GENOMIC DNA]</scope>
    <source>
        <strain evidence="2 3">FACHB-362</strain>
    </source>
</reference>
<dbReference type="Pfam" id="PF14279">
    <property type="entry name" value="HNH_5"/>
    <property type="match status" value="1"/>
</dbReference>
<evidence type="ECO:0000313" key="2">
    <source>
        <dbReference type="EMBL" id="MBD2693995.1"/>
    </source>
</evidence>
<accession>A0ABR8J8S6</accession>
<sequence>MCKSNLSIYYIISLDSGGKNDICNLQTLCLSCQHHKTDRIDHLFQ</sequence>
<keyword evidence="2" id="KW-0378">Hydrolase</keyword>
<dbReference type="Gene3D" id="1.10.30.50">
    <property type="match status" value="1"/>
</dbReference>
<dbReference type="GO" id="GO:0004519">
    <property type="term" value="F:endonuclease activity"/>
    <property type="evidence" value="ECO:0007669"/>
    <property type="project" value="UniProtKB-KW"/>
</dbReference>